<dbReference type="InterPro" id="IPR040559">
    <property type="entry name" value="CdiA_C"/>
</dbReference>
<evidence type="ECO:0000259" key="1">
    <source>
        <dbReference type="Pfam" id="PF18451"/>
    </source>
</evidence>
<gene>
    <name evidence="2" type="ORF">ORV05_07820</name>
</gene>
<reference evidence="2" key="1">
    <citation type="submission" date="2022-11" db="EMBL/GenBank/DDBJ databases">
        <authorList>
            <person name="Mo P."/>
        </authorList>
    </citation>
    <scope>NUCLEOTIDE SEQUENCE</scope>
    <source>
        <strain evidence="2">HUAS 11-8</strain>
    </source>
</reference>
<dbReference type="EMBL" id="CP113836">
    <property type="protein sequence ID" value="WAL69649.1"/>
    <property type="molecule type" value="Genomic_DNA"/>
</dbReference>
<evidence type="ECO:0000313" key="2">
    <source>
        <dbReference type="EMBL" id="WAL69649.1"/>
    </source>
</evidence>
<organism evidence="2 3">
    <name type="scientific">Amycolatopsis cynarae</name>
    <dbReference type="NCBI Taxonomy" id="2995223"/>
    <lineage>
        <taxon>Bacteria</taxon>
        <taxon>Bacillati</taxon>
        <taxon>Actinomycetota</taxon>
        <taxon>Actinomycetes</taxon>
        <taxon>Pseudonocardiales</taxon>
        <taxon>Pseudonocardiaceae</taxon>
        <taxon>Amycolatopsis</taxon>
    </lineage>
</organism>
<feature type="domain" description="tRNA nuclease CdiA C-terminal" evidence="1">
    <location>
        <begin position="2"/>
        <end position="69"/>
    </location>
</feature>
<protein>
    <recommendedName>
        <fullName evidence="1">tRNA nuclease CdiA C-terminal domain-containing protein</fullName>
    </recommendedName>
</protein>
<dbReference type="Pfam" id="PF18451">
    <property type="entry name" value="CdiA_C"/>
    <property type="match status" value="1"/>
</dbReference>
<keyword evidence="3" id="KW-1185">Reference proteome</keyword>
<dbReference type="Gene3D" id="3.40.1350.120">
    <property type="match status" value="1"/>
</dbReference>
<name>A0ABY7BBC0_9PSEU</name>
<accession>A0ABY7BBC0</accession>
<dbReference type="RefSeq" id="WP_268759733.1">
    <property type="nucleotide sequence ID" value="NZ_CP113836.1"/>
</dbReference>
<dbReference type="InterPro" id="IPR033806">
    <property type="entry name" value="CDI_toxin_Bp1026b-like"/>
</dbReference>
<evidence type="ECO:0000313" key="3">
    <source>
        <dbReference type="Proteomes" id="UP001163203"/>
    </source>
</evidence>
<dbReference type="Proteomes" id="UP001163203">
    <property type="component" value="Chromosome"/>
</dbReference>
<proteinExistence type="predicted"/>
<dbReference type="CDD" id="cd13442">
    <property type="entry name" value="CDI_toxin_Bp1026b-like"/>
    <property type="match status" value="1"/>
</dbReference>
<sequence>MFDCYAPTTSNVRNIASRMEEKVVDGQTDRIVLNLSDSSADAAAIRTQLHDWPIEGLKEVIAIDRQGTILHIYP</sequence>